<evidence type="ECO:0000256" key="2">
    <source>
        <dbReference type="SAM" id="Phobius"/>
    </source>
</evidence>
<keyword evidence="2" id="KW-0812">Transmembrane</keyword>
<keyword evidence="2" id="KW-0472">Membrane</keyword>
<name>A0A9K3LA91_9STRA</name>
<sequence length="601" mass="68886">MAQRMSKQQQQQQQKSIRNHHTWMSTIITIIRCTRGIRRILCNNLQFIVLTACALWFCWVVWSHYRVLLVLGVQQDDKHFPRNSVQVASSNNNSNYTMSQQQRDSSVIAGVINNNEVIHRAFFGLGHRLHRSAAAWHLAHTLTNITHFRFHWESCYNSSQHHGNRNEEVENQKEREYNVFRYLFGNDIWELDPASTSPSILVSTPNTSNNTAAAAAEAASPVGPVSYHRKMIVIRNDVYGYIKGQLYKDLHLPIQQHSPTTKTTTTTASRRNNNSNSLSQQSSLSYFFDDKIQSDVGFYQRLTRQYRFQSQVNDFMDRYRFSKRLVVGVHLRAGNGEGLHFQQAGRGVQMNETVFVERMVQTMRNVISSQRSTHPQQDDTAVLLSPIIFLATDTAHLIPIFQQATKEYLNIETVVLEQLRLNINQGVTFEALAGTGDECLEGWKAMVNDMILLSHVNVLVAARYSTFTQSLPLSMIFHRQQTFCEVSEDGKSMTCVSGDIHAWLFRQMPSVQSQTFTMDTSSKTNTDDVIVIHPITLLLPDVEPPMEFAQAQRFLQTQSLELESVFPYGSTKLFKKYRNRKNDVVVATEPSQWNFVSSQFP</sequence>
<evidence type="ECO:0000313" key="3">
    <source>
        <dbReference type="EMBL" id="KAG7357810.1"/>
    </source>
</evidence>
<dbReference type="EMBL" id="JAGRRH010000014">
    <property type="protein sequence ID" value="KAG7357810.1"/>
    <property type="molecule type" value="Genomic_DNA"/>
</dbReference>
<evidence type="ECO:0000256" key="1">
    <source>
        <dbReference type="SAM" id="MobiDB-lite"/>
    </source>
</evidence>
<reference evidence="3" key="1">
    <citation type="journal article" date="2021" name="Sci. Rep.">
        <title>Diploid genomic architecture of Nitzschia inconspicua, an elite biomass production diatom.</title>
        <authorList>
            <person name="Oliver A."/>
            <person name="Podell S."/>
            <person name="Pinowska A."/>
            <person name="Traller J.C."/>
            <person name="Smith S.R."/>
            <person name="McClure R."/>
            <person name="Beliaev A."/>
            <person name="Bohutskyi P."/>
            <person name="Hill E.A."/>
            <person name="Rabines A."/>
            <person name="Zheng H."/>
            <person name="Allen L.Z."/>
            <person name="Kuo A."/>
            <person name="Grigoriev I.V."/>
            <person name="Allen A.E."/>
            <person name="Hazlebeck D."/>
            <person name="Allen E.E."/>
        </authorList>
    </citation>
    <scope>NUCLEOTIDE SEQUENCE</scope>
    <source>
        <strain evidence="3">Hildebrandi</strain>
    </source>
</reference>
<feature type="region of interest" description="Disordered" evidence="1">
    <location>
        <begin position="257"/>
        <end position="279"/>
    </location>
</feature>
<dbReference type="Proteomes" id="UP000693970">
    <property type="component" value="Unassembled WGS sequence"/>
</dbReference>
<accession>A0A9K3LA91</accession>
<organism evidence="3 4">
    <name type="scientific">Nitzschia inconspicua</name>
    <dbReference type="NCBI Taxonomy" id="303405"/>
    <lineage>
        <taxon>Eukaryota</taxon>
        <taxon>Sar</taxon>
        <taxon>Stramenopiles</taxon>
        <taxon>Ochrophyta</taxon>
        <taxon>Bacillariophyta</taxon>
        <taxon>Bacillariophyceae</taxon>
        <taxon>Bacillariophycidae</taxon>
        <taxon>Bacillariales</taxon>
        <taxon>Bacillariaceae</taxon>
        <taxon>Nitzschia</taxon>
    </lineage>
</organism>
<reference evidence="3" key="2">
    <citation type="submission" date="2021-04" db="EMBL/GenBank/DDBJ databases">
        <authorList>
            <person name="Podell S."/>
        </authorList>
    </citation>
    <scope>NUCLEOTIDE SEQUENCE</scope>
    <source>
        <strain evidence="3">Hildebrandi</strain>
    </source>
</reference>
<feature type="compositionally biased region" description="Low complexity" evidence="1">
    <location>
        <begin position="260"/>
        <end position="279"/>
    </location>
</feature>
<keyword evidence="4" id="KW-1185">Reference proteome</keyword>
<gene>
    <name evidence="3" type="ORF">IV203_014397</name>
</gene>
<comment type="caution">
    <text evidence="3">The sequence shown here is derived from an EMBL/GenBank/DDBJ whole genome shotgun (WGS) entry which is preliminary data.</text>
</comment>
<protein>
    <submittedName>
        <fullName evidence="3">Nodulation protein Z NodZ</fullName>
    </submittedName>
</protein>
<evidence type="ECO:0000313" key="4">
    <source>
        <dbReference type="Proteomes" id="UP000693970"/>
    </source>
</evidence>
<dbReference type="OrthoDB" id="49246at2759"/>
<keyword evidence="2" id="KW-1133">Transmembrane helix</keyword>
<dbReference type="AlphaFoldDB" id="A0A9K3LA91"/>
<feature type="transmembrane region" description="Helical" evidence="2">
    <location>
        <begin position="45"/>
        <end position="65"/>
    </location>
</feature>
<proteinExistence type="predicted"/>